<keyword evidence="3" id="KW-1185">Reference proteome</keyword>
<accession>A0A2I1GW79</accession>
<dbReference type="VEuPathDB" id="FungiDB:FUN_010018"/>
<evidence type="ECO:0000313" key="3">
    <source>
        <dbReference type="Proteomes" id="UP000234323"/>
    </source>
</evidence>
<dbReference type="Pfam" id="PF08238">
    <property type="entry name" value="Sel1"/>
    <property type="match status" value="3"/>
</dbReference>
<dbReference type="Gene3D" id="3.30.1370.110">
    <property type="match status" value="1"/>
</dbReference>
<evidence type="ECO:0008006" key="4">
    <source>
        <dbReference type="Google" id="ProtNLM"/>
    </source>
</evidence>
<protein>
    <recommendedName>
        <fullName evidence="4">HCP-like protein</fullName>
    </recommendedName>
</protein>
<gene>
    <name evidence="2" type="ORF">RhiirA4_467620</name>
</gene>
<name>A0A2I1GW79_9GLOM</name>
<dbReference type="PANTHER" id="PTHR11102:SF160">
    <property type="entry name" value="ERAD-ASSOCIATED E3 UBIQUITIN-PROTEIN LIGASE COMPONENT HRD3"/>
    <property type="match status" value="1"/>
</dbReference>
<sequence>MTDTLENSENDKISTGLSDILSFDTLSLDAQSFKTVSTRYISEIDKMDITFASTEEKPSSNTKSLKKFVISFIDKITIPNDFSSKVKNDLKDWFSNDKQRIKKNKVNDFLGYYECLNTSELLNPKITLSTARIDFHEGESVDEAKNIVITKIKNVPYIENASLFIITGKGNSYWNSSGNLNKNFPEWIKDDSIKNLVDGEPIKGDGTYEVFIKRIHNGENDKSNNFYPIDDKVLNEWKENAKKNNDIRYKMALAGYYMKGPKENCKEAKSWYKKAEKLGSLEAKLCLGYMHSIGKLFFDPTRAKGLFKDVINKLECPKNDEEKELSRIAMRNMALIYHNSHLIRPLEVNNLTKVKKLSDFKLNNLAKIKLKRAFKWYKKSFDLYDSQSAYNLGLLYESDDGIKKDEEQAEYYFKKAIEYDKNNIFAKKKLGNILSNKEDANEKVEGLKLLTEVASIGLE</sequence>
<dbReference type="Gene3D" id="1.25.40.10">
    <property type="entry name" value="Tetratricopeptide repeat domain"/>
    <property type="match status" value="1"/>
</dbReference>
<dbReference type="VEuPathDB" id="FungiDB:RhiirFUN_021843"/>
<proteinExistence type="inferred from homology"/>
<dbReference type="VEuPathDB" id="FungiDB:RhiirA1_395884"/>
<dbReference type="SUPFAM" id="SSF81901">
    <property type="entry name" value="HCP-like"/>
    <property type="match status" value="2"/>
</dbReference>
<dbReference type="EMBL" id="LLXI01000936">
    <property type="protein sequence ID" value="PKY50891.1"/>
    <property type="molecule type" value="Genomic_DNA"/>
</dbReference>
<evidence type="ECO:0000256" key="1">
    <source>
        <dbReference type="ARBA" id="ARBA00038101"/>
    </source>
</evidence>
<comment type="caution">
    <text evidence="2">The sequence shown here is derived from an EMBL/GenBank/DDBJ whole genome shotgun (WGS) entry which is preliminary data.</text>
</comment>
<comment type="similarity">
    <text evidence="1">Belongs to the sel-1 family.</text>
</comment>
<dbReference type="PANTHER" id="PTHR11102">
    <property type="entry name" value="SEL-1-LIKE PROTEIN"/>
    <property type="match status" value="1"/>
</dbReference>
<reference evidence="2 3" key="1">
    <citation type="submission" date="2015-10" db="EMBL/GenBank/DDBJ databases">
        <title>Genome analyses suggest a sexual origin of heterokaryosis in a supposedly ancient asexual fungus.</title>
        <authorList>
            <person name="Ropars J."/>
            <person name="Sedzielewska K."/>
            <person name="Noel J."/>
            <person name="Charron P."/>
            <person name="Farinelli L."/>
            <person name="Marton T."/>
            <person name="Kruger M."/>
            <person name="Pelin A."/>
            <person name="Brachmann A."/>
            <person name="Corradi N."/>
        </authorList>
    </citation>
    <scope>NUCLEOTIDE SEQUENCE [LARGE SCALE GENOMIC DNA]</scope>
    <source>
        <strain evidence="2 3">A4</strain>
    </source>
</reference>
<dbReference type="InterPro" id="IPR006597">
    <property type="entry name" value="Sel1-like"/>
</dbReference>
<dbReference type="InterPro" id="IPR036063">
    <property type="entry name" value="Smr_dom_sf"/>
</dbReference>
<organism evidence="2 3">
    <name type="scientific">Rhizophagus irregularis</name>
    <dbReference type="NCBI Taxonomy" id="588596"/>
    <lineage>
        <taxon>Eukaryota</taxon>
        <taxon>Fungi</taxon>
        <taxon>Fungi incertae sedis</taxon>
        <taxon>Mucoromycota</taxon>
        <taxon>Glomeromycotina</taxon>
        <taxon>Glomeromycetes</taxon>
        <taxon>Glomerales</taxon>
        <taxon>Glomeraceae</taxon>
        <taxon>Rhizophagus</taxon>
    </lineage>
</organism>
<dbReference type="SMART" id="SM00671">
    <property type="entry name" value="SEL1"/>
    <property type="match status" value="2"/>
</dbReference>
<dbReference type="InterPro" id="IPR050767">
    <property type="entry name" value="Sel1_AlgK"/>
</dbReference>
<dbReference type="InterPro" id="IPR011990">
    <property type="entry name" value="TPR-like_helical_dom_sf"/>
</dbReference>
<dbReference type="AlphaFoldDB" id="A0A2I1GW79"/>
<evidence type="ECO:0000313" key="2">
    <source>
        <dbReference type="EMBL" id="PKY50891.1"/>
    </source>
</evidence>
<dbReference type="Proteomes" id="UP000234323">
    <property type="component" value="Unassembled WGS sequence"/>
</dbReference>